<dbReference type="AlphaFoldDB" id="A0A6J4U4M4"/>
<proteinExistence type="predicted"/>
<dbReference type="InterPro" id="IPR017871">
    <property type="entry name" value="ABC_transporter-like_CS"/>
</dbReference>
<organism evidence="5">
    <name type="scientific">uncultured Thermomicrobiales bacterium</name>
    <dbReference type="NCBI Taxonomy" id="1645740"/>
    <lineage>
        <taxon>Bacteria</taxon>
        <taxon>Pseudomonadati</taxon>
        <taxon>Thermomicrobiota</taxon>
        <taxon>Thermomicrobia</taxon>
        <taxon>Thermomicrobiales</taxon>
        <taxon>environmental samples</taxon>
    </lineage>
</organism>
<evidence type="ECO:0000313" key="5">
    <source>
        <dbReference type="EMBL" id="CAA9538032.1"/>
    </source>
</evidence>
<dbReference type="EMBL" id="CADCWE010000098">
    <property type="protein sequence ID" value="CAA9538032.1"/>
    <property type="molecule type" value="Genomic_DNA"/>
</dbReference>
<keyword evidence="2" id="KW-0547">Nucleotide-binding</keyword>
<dbReference type="PANTHER" id="PTHR42788">
    <property type="entry name" value="TAURINE IMPORT ATP-BINDING PROTEIN-RELATED"/>
    <property type="match status" value="1"/>
</dbReference>
<evidence type="ECO:0000256" key="1">
    <source>
        <dbReference type="ARBA" id="ARBA00022448"/>
    </source>
</evidence>
<dbReference type="GO" id="GO:0016887">
    <property type="term" value="F:ATP hydrolysis activity"/>
    <property type="evidence" value="ECO:0007669"/>
    <property type="project" value="InterPro"/>
</dbReference>
<sequence>MNGGRLGGENGANAGGGTRSERVGLVGVAKAFGRRGRQGALPVLDDVDLSVAGGEFVAVLGPSGCGKSTLLRLIAGLDRPTAGEVRLGGQPVTGVDARCAIVFQEPRLLPWRSVAANVALGARGRATATKPEALLAQVGLDGFAAAYPHQLSGGMAQRAGLARALIGEPRVLLLDEPFAALDALTRLRMQDLLAGICRQWRPTVVMVTHDVDEALTLADRIVIMGPRPARVVATIAVPTLRPRDRADPALARLRAEILGFFGFGTGTGIAPAATRREDARHDEREAAIA</sequence>
<dbReference type="SUPFAM" id="SSF52540">
    <property type="entry name" value="P-loop containing nucleoside triphosphate hydrolases"/>
    <property type="match status" value="1"/>
</dbReference>
<dbReference type="GO" id="GO:0005524">
    <property type="term" value="F:ATP binding"/>
    <property type="evidence" value="ECO:0007669"/>
    <property type="project" value="UniProtKB-KW"/>
</dbReference>
<dbReference type="PROSITE" id="PS00211">
    <property type="entry name" value="ABC_TRANSPORTER_1"/>
    <property type="match status" value="1"/>
</dbReference>
<dbReference type="InterPro" id="IPR050166">
    <property type="entry name" value="ABC_transporter_ATP-bind"/>
</dbReference>
<name>A0A6J4U4M4_9BACT</name>
<evidence type="ECO:0000256" key="3">
    <source>
        <dbReference type="ARBA" id="ARBA00022840"/>
    </source>
</evidence>
<dbReference type="CDD" id="cd03293">
    <property type="entry name" value="ABC_NrtD_SsuB_transporters"/>
    <property type="match status" value="1"/>
</dbReference>
<dbReference type="SMART" id="SM00382">
    <property type="entry name" value="AAA"/>
    <property type="match status" value="1"/>
</dbReference>
<protein>
    <submittedName>
        <fullName evidence="5">ABC transporter related</fullName>
    </submittedName>
</protein>
<dbReference type="InterPro" id="IPR003593">
    <property type="entry name" value="AAA+_ATPase"/>
</dbReference>
<evidence type="ECO:0000259" key="4">
    <source>
        <dbReference type="PROSITE" id="PS50893"/>
    </source>
</evidence>
<dbReference type="Gene3D" id="3.40.50.300">
    <property type="entry name" value="P-loop containing nucleotide triphosphate hydrolases"/>
    <property type="match status" value="1"/>
</dbReference>
<accession>A0A6J4U4M4</accession>
<keyword evidence="1" id="KW-0813">Transport</keyword>
<gene>
    <name evidence="5" type="ORF">AVDCRST_MAG73-1614</name>
</gene>
<dbReference type="PROSITE" id="PS50893">
    <property type="entry name" value="ABC_TRANSPORTER_2"/>
    <property type="match status" value="1"/>
</dbReference>
<dbReference type="InterPro" id="IPR003439">
    <property type="entry name" value="ABC_transporter-like_ATP-bd"/>
</dbReference>
<dbReference type="InterPro" id="IPR027417">
    <property type="entry name" value="P-loop_NTPase"/>
</dbReference>
<keyword evidence="3" id="KW-0067">ATP-binding</keyword>
<feature type="domain" description="ABC transporter" evidence="4">
    <location>
        <begin position="23"/>
        <end position="251"/>
    </location>
</feature>
<dbReference type="Pfam" id="PF00005">
    <property type="entry name" value="ABC_tran"/>
    <property type="match status" value="1"/>
</dbReference>
<evidence type="ECO:0000256" key="2">
    <source>
        <dbReference type="ARBA" id="ARBA00022741"/>
    </source>
</evidence>
<reference evidence="5" key="1">
    <citation type="submission" date="2020-02" db="EMBL/GenBank/DDBJ databases">
        <authorList>
            <person name="Meier V. D."/>
        </authorList>
    </citation>
    <scope>NUCLEOTIDE SEQUENCE</scope>
    <source>
        <strain evidence="5">AVDCRST_MAG73</strain>
    </source>
</reference>
<dbReference type="PANTHER" id="PTHR42788:SF13">
    <property type="entry name" value="ALIPHATIC SULFONATES IMPORT ATP-BINDING PROTEIN SSUB"/>
    <property type="match status" value="1"/>
</dbReference>